<feature type="domain" description="RING-type" evidence="13">
    <location>
        <begin position="174"/>
        <end position="378"/>
    </location>
</feature>
<evidence type="ECO:0000256" key="10">
    <source>
        <dbReference type="PROSITE-ProRule" id="PRU00175"/>
    </source>
</evidence>
<keyword evidence="8" id="KW-0833">Ubl conjugation pathway</keyword>
<dbReference type="GO" id="GO:0000151">
    <property type="term" value="C:ubiquitin ligase complex"/>
    <property type="evidence" value="ECO:0000318"/>
    <property type="project" value="GO_Central"/>
</dbReference>
<dbReference type="STRING" id="6238.A8XZQ3"/>
<protein>
    <recommendedName>
        <fullName evidence="3">RBR-type E3 ubiquitin transferase</fullName>
        <ecNumber evidence="3">2.3.2.31</ecNumber>
    </recommendedName>
</protein>
<evidence type="ECO:0000256" key="4">
    <source>
        <dbReference type="ARBA" id="ARBA00022679"/>
    </source>
</evidence>
<dbReference type="Pfam" id="PF19422">
    <property type="entry name" value="Ariadne"/>
    <property type="match status" value="1"/>
</dbReference>
<evidence type="ECO:0000313" key="16">
    <source>
        <dbReference type="WormBase" id="CBG21263"/>
    </source>
</evidence>
<dbReference type="Proteomes" id="UP000008549">
    <property type="component" value="Unassembled WGS sequence"/>
</dbReference>
<dbReference type="FunFam" id="1.20.120.1750:FF:000007">
    <property type="entry name" value="RBR-type E3 ubiquitin transferase"/>
    <property type="match status" value="1"/>
</dbReference>
<dbReference type="InterPro" id="IPR002867">
    <property type="entry name" value="IBR_dom"/>
</dbReference>
<dbReference type="PROSITE" id="PS51873">
    <property type="entry name" value="TRIAD"/>
    <property type="match status" value="1"/>
</dbReference>
<dbReference type="InterPro" id="IPR044066">
    <property type="entry name" value="TRIAD_supradom"/>
</dbReference>
<sequence>MSSTENRENEKPSKHAILDANRNEMMEKRRADSEETIEDEDVDDVEDEEEEEYDDIRFVGEESSDEENEEEAEEDDEDGDLTAGDVAAFNDDSEKPKKNQVLTLDQLESEITGIVTDVKNILEVSPGVAQILLLKFSWNKELLLEKFYETSDIQQFMMDYEVIPNAMEELPQEEFGDCMICFENVLLVGLACNHLFCFGCWNSYLTEKIIDAKQSEITCMHGGCRLLLQQEQISFYITDPVVMALYNRVVVDSYVATNRLLKWCHGADCDNALKVTLKSTRHVTCNCGSSFCFSCNQDSHEPVPCRLLVLWTKNDQKDDAESFKWILGNTKECPKCQAPIEKNGGCNHMTCNNKSCRHEFCWLCMGNWIGHQQCNVFVATGDSNREKTLANLQRFEFFKTRYLGHQQSLKLENDVNTLRTDIRHKMRQLKEFFDLTTFQVIYLEKALNALTECRRTLMYSYIFAYYLEPNLNSKIFQLNQRDLESATEQLSEILERKLEEDDLESLKQRVTEKYQYVEQRRQSLLDHCAEGEENDYWAYHA</sequence>
<dbReference type="HOGENOM" id="CLU_009823_4_2_1"/>
<evidence type="ECO:0000256" key="2">
    <source>
        <dbReference type="ARBA" id="ARBA00005884"/>
    </source>
</evidence>
<keyword evidence="5" id="KW-0479">Metal-binding</keyword>
<dbReference type="Pfam" id="PF22191">
    <property type="entry name" value="IBR_1"/>
    <property type="match status" value="1"/>
</dbReference>
<dbReference type="GO" id="GO:0061630">
    <property type="term" value="F:ubiquitin protein ligase activity"/>
    <property type="evidence" value="ECO:0000318"/>
    <property type="project" value="GO_Central"/>
</dbReference>
<dbReference type="PANTHER" id="PTHR11685">
    <property type="entry name" value="RBR FAMILY RING FINGER AND IBR DOMAIN-CONTAINING"/>
    <property type="match status" value="1"/>
</dbReference>
<proteinExistence type="inferred from homology"/>
<dbReference type="GO" id="GO:0016567">
    <property type="term" value="P:protein ubiquitination"/>
    <property type="evidence" value="ECO:0007669"/>
    <property type="project" value="InterPro"/>
</dbReference>
<dbReference type="GO" id="GO:0005634">
    <property type="term" value="C:nucleus"/>
    <property type="evidence" value="ECO:0000318"/>
    <property type="project" value="GO_Central"/>
</dbReference>
<reference evidence="14 15" key="2">
    <citation type="journal article" date="2011" name="PLoS Genet.">
        <title>Caenorhabditis briggsae recombinant inbred line genotypes reveal inter-strain incompatibility and the evolution of recombination.</title>
        <authorList>
            <person name="Ross J.A."/>
            <person name="Koboldt D.C."/>
            <person name="Staisch J.E."/>
            <person name="Chamberlin H.M."/>
            <person name="Gupta B.P."/>
            <person name="Miller R.D."/>
            <person name="Baird S.E."/>
            <person name="Haag E.S."/>
        </authorList>
    </citation>
    <scope>NUCLEOTIDE SEQUENCE [LARGE SCALE GENOMIC DNA]</scope>
    <source>
        <strain evidence="14 15">AF16</strain>
    </source>
</reference>
<dbReference type="InterPro" id="IPR001841">
    <property type="entry name" value="Znf_RING"/>
</dbReference>
<dbReference type="SUPFAM" id="SSF57850">
    <property type="entry name" value="RING/U-box"/>
    <property type="match status" value="3"/>
</dbReference>
<evidence type="ECO:0000256" key="1">
    <source>
        <dbReference type="ARBA" id="ARBA00001798"/>
    </source>
</evidence>
<dbReference type="InterPro" id="IPR045840">
    <property type="entry name" value="Ariadne"/>
</dbReference>
<dbReference type="Gene3D" id="1.20.120.1750">
    <property type="match status" value="1"/>
</dbReference>
<keyword evidence="9" id="KW-0862">Zinc</keyword>
<dbReference type="Pfam" id="PF01485">
    <property type="entry name" value="IBR"/>
    <property type="match status" value="1"/>
</dbReference>
<evidence type="ECO:0000313" key="14">
    <source>
        <dbReference type="EMBL" id="CAP38120.2"/>
    </source>
</evidence>
<dbReference type="AlphaFoldDB" id="A8XZQ3"/>
<dbReference type="GO" id="GO:0031624">
    <property type="term" value="F:ubiquitin conjugating enzyme binding"/>
    <property type="evidence" value="ECO:0000318"/>
    <property type="project" value="GO_Central"/>
</dbReference>
<dbReference type="CDD" id="cd20356">
    <property type="entry name" value="Rcat_RBR_HHARI-like"/>
    <property type="match status" value="1"/>
</dbReference>
<dbReference type="GO" id="GO:0006511">
    <property type="term" value="P:ubiquitin-dependent protein catabolic process"/>
    <property type="evidence" value="ECO:0000318"/>
    <property type="project" value="GO_Central"/>
</dbReference>
<dbReference type="KEGG" id="cbr:CBG_21263"/>
<keyword evidence="7 10" id="KW-0863">Zinc-finger</keyword>
<keyword evidence="6" id="KW-0677">Repeat</keyword>
<keyword evidence="15" id="KW-1185">Reference proteome</keyword>
<feature type="region of interest" description="Disordered" evidence="11">
    <location>
        <begin position="1"/>
        <end position="97"/>
    </location>
</feature>
<evidence type="ECO:0000313" key="15">
    <source>
        <dbReference type="Proteomes" id="UP000008549"/>
    </source>
</evidence>
<dbReference type="InterPro" id="IPR013083">
    <property type="entry name" value="Znf_RING/FYVE/PHD"/>
</dbReference>
<dbReference type="PROSITE" id="PS00518">
    <property type="entry name" value="ZF_RING_1"/>
    <property type="match status" value="1"/>
</dbReference>
<dbReference type="eggNOG" id="KOG1815">
    <property type="taxonomic scope" value="Eukaryota"/>
</dbReference>
<evidence type="ECO:0000259" key="13">
    <source>
        <dbReference type="PROSITE" id="PS51873"/>
    </source>
</evidence>
<accession>A8XZQ3</accession>
<dbReference type="RefSeq" id="XP_045097266.1">
    <property type="nucleotide sequence ID" value="XM_045236142.1"/>
</dbReference>
<evidence type="ECO:0000256" key="6">
    <source>
        <dbReference type="ARBA" id="ARBA00022737"/>
    </source>
</evidence>
<evidence type="ECO:0000256" key="9">
    <source>
        <dbReference type="ARBA" id="ARBA00022833"/>
    </source>
</evidence>
<dbReference type="PROSITE" id="PS50089">
    <property type="entry name" value="ZF_RING_2"/>
    <property type="match status" value="1"/>
</dbReference>
<dbReference type="EMBL" id="HE600947">
    <property type="protein sequence ID" value="CAP38120.2"/>
    <property type="molecule type" value="Genomic_DNA"/>
</dbReference>
<dbReference type="Gene3D" id="3.30.40.10">
    <property type="entry name" value="Zinc/RING finger domain, C3HC4 (zinc finger)"/>
    <property type="match status" value="1"/>
</dbReference>
<dbReference type="GO" id="GO:0008270">
    <property type="term" value="F:zinc ion binding"/>
    <property type="evidence" value="ECO:0007669"/>
    <property type="project" value="UniProtKB-KW"/>
</dbReference>
<evidence type="ECO:0000256" key="3">
    <source>
        <dbReference type="ARBA" id="ARBA00012251"/>
    </source>
</evidence>
<keyword evidence="4" id="KW-0808">Transferase</keyword>
<dbReference type="InParanoid" id="A8XZQ3"/>
<comment type="similarity">
    <text evidence="2">Belongs to the RBR family. Ariadne subfamily.</text>
</comment>
<dbReference type="InterPro" id="IPR048962">
    <property type="entry name" value="ARIH1-like_UBL"/>
</dbReference>
<dbReference type="WormBase" id="CBG21263">
    <property type="protein sequence ID" value="CBP42848"/>
    <property type="gene ID" value="WBGene00040091"/>
</dbReference>
<feature type="compositionally biased region" description="Acidic residues" evidence="11">
    <location>
        <begin position="34"/>
        <end position="54"/>
    </location>
</feature>
<gene>
    <name evidence="14 16" type="ORF">CBG21263</name>
    <name evidence="14" type="ORF">CBG_21263</name>
</gene>
<dbReference type="GeneID" id="8590963"/>
<feature type="compositionally biased region" description="Basic and acidic residues" evidence="11">
    <location>
        <begin position="1"/>
        <end position="33"/>
    </location>
</feature>
<dbReference type="CTD" id="8590963"/>
<evidence type="ECO:0000256" key="8">
    <source>
        <dbReference type="ARBA" id="ARBA00022786"/>
    </source>
</evidence>
<evidence type="ECO:0000259" key="12">
    <source>
        <dbReference type="PROSITE" id="PS50089"/>
    </source>
</evidence>
<comment type="catalytic activity">
    <reaction evidence="1">
        <text>[E2 ubiquitin-conjugating enzyme]-S-ubiquitinyl-L-cysteine + [acceptor protein]-L-lysine = [E2 ubiquitin-conjugating enzyme]-L-cysteine + [acceptor protein]-N(6)-ubiquitinyl-L-lysine.</text>
        <dbReference type="EC" id="2.3.2.31"/>
    </reaction>
</comment>
<evidence type="ECO:0000256" key="7">
    <source>
        <dbReference type="ARBA" id="ARBA00022771"/>
    </source>
</evidence>
<organism evidence="14 15">
    <name type="scientific">Caenorhabditis briggsae</name>
    <dbReference type="NCBI Taxonomy" id="6238"/>
    <lineage>
        <taxon>Eukaryota</taxon>
        <taxon>Metazoa</taxon>
        <taxon>Ecdysozoa</taxon>
        <taxon>Nematoda</taxon>
        <taxon>Chromadorea</taxon>
        <taxon>Rhabditida</taxon>
        <taxon>Rhabditina</taxon>
        <taxon>Rhabditomorpha</taxon>
        <taxon>Rhabditoidea</taxon>
        <taxon>Rhabditidae</taxon>
        <taxon>Peloderinae</taxon>
        <taxon>Caenorhabditis</taxon>
    </lineage>
</organism>
<dbReference type="Pfam" id="PF21235">
    <property type="entry name" value="UBA_ARI1"/>
    <property type="match status" value="1"/>
</dbReference>
<name>A8XZQ3_CAEBR</name>
<dbReference type="OMA" id="ICFESLP"/>
<feature type="domain" description="RING-type" evidence="12">
    <location>
        <begin position="178"/>
        <end position="219"/>
    </location>
</feature>
<reference evidence="14 15" key="1">
    <citation type="journal article" date="2003" name="PLoS Biol.">
        <title>The genome sequence of Caenorhabditis briggsae: a platform for comparative genomics.</title>
        <authorList>
            <person name="Stein L.D."/>
            <person name="Bao Z."/>
            <person name="Blasiar D."/>
            <person name="Blumenthal T."/>
            <person name="Brent M.R."/>
            <person name="Chen N."/>
            <person name="Chinwalla A."/>
            <person name="Clarke L."/>
            <person name="Clee C."/>
            <person name="Coghlan A."/>
            <person name="Coulson A."/>
            <person name="D'Eustachio P."/>
            <person name="Fitch D.H."/>
            <person name="Fulton L.A."/>
            <person name="Fulton R.E."/>
            <person name="Griffiths-Jones S."/>
            <person name="Harris T.W."/>
            <person name="Hillier L.W."/>
            <person name="Kamath R."/>
            <person name="Kuwabara P.E."/>
            <person name="Mardis E.R."/>
            <person name="Marra M.A."/>
            <person name="Miner T.L."/>
            <person name="Minx P."/>
            <person name="Mullikin J.C."/>
            <person name="Plumb R.W."/>
            <person name="Rogers J."/>
            <person name="Schein J.E."/>
            <person name="Sohrmann M."/>
            <person name="Spieth J."/>
            <person name="Stajich J.E."/>
            <person name="Wei C."/>
            <person name="Willey D."/>
            <person name="Wilson R.K."/>
            <person name="Durbin R."/>
            <person name="Waterston R.H."/>
        </authorList>
    </citation>
    <scope>NUCLEOTIDE SEQUENCE [LARGE SCALE GENOMIC DNA]</scope>
    <source>
        <strain evidence="14 15">AF16</strain>
    </source>
</reference>
<dbReference type="SMART" id="SM00647">
    <property type="entry name" value="IBR"/>
    <property type="match status" value="2"/>
</dbReference>
<dbReference type="EC" id="2.3.2.31" evidence="3"/>
<evidence type="ECO:0000256" key="11">
    <source>
        <dbReference type="SAM" id="MobiDB-lite"/>
    </source>
</evidence>
<dbReference type="FunFam" id="3.30.40.10:FF:000019">
    <property type="entry name" value="RBR-type E3 ubiquitin transferase"/>
    <property type="match status" value="1"/>
</dbReference>
<feature type="compositionally biased region" description="Acidic residues" evidence="11">
    <location>
        <begin position="62"/>
        <end position="80"/>
    </location>
</feature>
<dbReference type="GO" id="GO:0005737">
    <property type="term" value="C:cytoplasm"/>
    <property type="evidence" value="ECO:0000318"/>
    <property type="project" value="GO_Central"/>
</dbReference>
<evidence type="ECO:0000256" key="5">
    <source>
        <dbReference type="ARBA" id="ARBA00022723"/>
    </source>
</evidence>
<dbReference type="InterPro" id="IPR031127">
    <property type="entry name" value="E3_UB_ligase_RBR"/>
</dbReference>
<dbReference type="InterPro" id="IPR017907">
    <property type="entry name" value="Znf_RING_CS"/>
</dbReference>